<gene>
    <name evidence="2" type="ORF">E4650_03400</name>
    <name evidence="1" type="ORF">SAMN04488588_0426</name>
</gene>
<dbReference type="EMBL" id="SRME01000001">
    <property type="protein sequence ID" value="TGG89246.1"/>
    <property type="molecule type" value="Genomic_DNA"/>
</dbReference>
<dbReference type="Proteomes" id="UP000199322">
    <property type="component" value="Unassembled WGS sequence"/>
</dbReference>
<evidence type="ECO:0000313" key="1">
    <source>
        <dbReference type="EMBL" id="SDC07606.1"/>
    </source>
</evidence>
<reference evidence="1 3" key="1">
    <citation type="submission" date="2016-10" db="EMBL/GenBank/DDBJ databases">
        <authorList>
            <person name="de Groot N.N."/>
        </authorList>
    </citation>
    <scope>NUCLEOTIDE SEQUENCE [LARGE SCALE GENOMIC DNA]</scope>
    <source>
        <strain evidence="1 3">WG14</strain>
    </source>
</reference>
<dbReference type="Proteomes" id="UP000297288">
    <property type="component" value="Unassembled WGS sequence"/>
</dbReference>
<dbReference type="Gene3D" id="2.60.450.10">
    <property type="entry name" value="Lipopolysaccharide (LPS) transport protein A like domain"/>
    <property type="match status" value="1"/>
</dbReference>
<accession>A0A1G6IPB7</accession>
<evidence type="ECO:0000313" key="2">
    <source>
        <dbReference type="EMBL" id="TGG89246.1"/>
    </source>
</evidence>
<dbReference type="AlphaFoldDB" id="A0A1G6IPB7"/>
<dbReference type="OrthoDB" id="48952at2"/>
<dbReference type="STRING" id="28234.SAMN04488588_0426"/>
<evidence type="ECO:0000313" key="4">
    <source>
        <dbReference type="Proteomes" id="UP000297288"/>
    </source>
</evidence>
<dbReference type="RefSeq" id="WP_091402391.1">
    <property type="nucleotide sequence ID" value="NZ_FMYV01000001.1"/>
</dbReference>
<dbReference type="EMBL" id="FMYV01000001">
    <property type="protein sequence ID" value="SDC07606.1"/>
    <property type="molecule type" value="Genomic_DNA"/>
</dbReference>
<protein>
    <submittedName>
        <fullName evidence="1">OstA-like protein</fullName>
    </submittedName>
</protein>
<organism evidence="1 3">
    <name type="scientific">Geotoga petraea</name>
    <dbReference type="NCBI Taxonomy" id="28234"/>
    <lineage>
        <taxon>Bacteria</taxon>
        <taxon>Thermotogati</taxon>
        <taxon>Thermotogota</taxon>
        <taxon>Thermotogae</taxon>
        <taxon>Petrotogales</taxon>
        <taxon>Petrotogaceae</taxon>
        <taxon>Geotoga</taxon>
    </lineage>
</organism>
<proteinExistence type="predicted"/>
<reference evidence="2 4" key="2">
    <citation type="submission" date="2019-04" db="EMBL/GenBank/DDBJ databases">
        <title>Draft genome sequence data and analysis of a Fermenting Bacterium, Geotoga petraea strain HO-Geo1, isolated from heavy-oil petroleum reservoir in Russia.</title>
        <authorList>
            <person name="Grouzdev D.S."/>
            <person name="Semenova E.M."/>
            <person name="Sokolova D.S."/>
            <person name="Tourova T.P."/>
            <person name="Poltaraus A.B."/>
            <person name="Nazina T.N."/>
        </authorList>
    </citation>
    <scope>NUCLEOTIDE SEQUENCE [LARGE SCALE GENOMIC DNA]</scope>
    <source>
        <strain evidence="2 4">HO-Geo1</strain>
    </source>
</reference>
<name>A0A1G6IPB7_9BACT</name>
<keyword evidence="3" id="KW-1185">Reference proteome</keyword>
<evidence type="ECO:0000313" key="3">
    <source>
        <dbReference type="Proteomes" id="UP000199322"/>
    </source>
</evidence>
<sequence>MNKYFIITIVILFSLISYSELINVKAGDFIGGDDYNVLKNNVVIKKGELIIETQMATITLVNDEWRKLVSSEMSIYSDTYEASSNKTEFDLQTEKGTLVGSVIANIFLNDSELKIRADSLDIDNKEKNYSGSSEDITRIFKDDYVIKAKKFEYKESENILYLIGEVSIINEKKKIELISDNATFNTETDEMKAEKVDLTLEIED</sequence>